<dbReference type="SUPFAM" id="SSF53474">
    <property type="entry name" value="alpha/beta-Hydrolases"/>
    <property type="match status" value="1"/>
</dbReference>
<sequence>MTEHVDLSEFSARHGGLPGLRGFLARPPGDGPRPGVVVLFEASGADAVNKRLNKRMAEAGYLALMPDLYHGRSPYRCLVPTMRSALSGRGRVYGDIEAARQWLLADPGCTGKVGVIGFCMGGGFALVLAGQGRFDAAAANYGRAPSDADAAMKGACPVIASYGAKDRAFRGYAATVRTALERAGVEHDVKLYPDAGHSFFNEADNVPPVLRPVMRAVMGIGPEPAAAADAWQRIEAFFGKHLAADPA</sequence>
<organism evidence="2 3">
    <name type="scientific">Streptomyces klenkii</name>
    <dbReference type="NCBI Taxonomy" id="1420899"/>
    <lineage>
        <taxon>Bacteria</taxon>
        <taxon>Bacillati</taxon>
        <taxon>Actinomycetota</taxon>
        <taxon>Actinomycetes</taxon>
        <taxon>Kitasatosporales</taxon>
        <taxon>Streptomycetaceae</taxon>
        <taxon>Streptomyces</taxon>
    </lineage>
</organism>
<protein>
    <submittedName>
        <fullName evidence="2">Dienelactone hydrolase family protein</fullName>
    </submittedName>
</protein>
<gene>
    <name evidence="2" type="ORF">D7231_22930</name>
</gene>
<dbReference type="InterPro" id="IPR029058">
    <property type="entry name" value="AB_hydrolase_fold"/>
</dbReference>
<evidence type="ECO:0000259" key="1">
    <source>
        <dbReference type="Pfam" id="PF01738"/>
    </source>
</evidence>
<dbReference type="Gene3D" id="3.40.50.1820">
    <property type="entry name" value="alpha/beta hydrolase"/>
    <property type="match status" value="1"/>
</dbReference>
<keyword evidence="2" id="KW-0378">Hydrolase</keyword>
<evidence type="ECO:0000313" key="3">
    <source>
        <dbReference type="Proteomes" id="UP000270343"/>
    </source>
</evidence>
<evidence type="ECO:0000313" key="2">
    <source>
        <dbReference type="EMBL" id="RKN69904.1"/>
    </source>
</evidence>
<dbReference type="EMBL" id="RBAM01000009">
    <property type="protein sequence ID" value="RKN69904.1"/>
    <property type="molecule type" value="Genomic_DNA"/>
</dbReference>
<dbReference type="PANTHER" id="PTHR46623:SF6">
    <property type="entry name" value="ALPHA_BETA-HYDROLASES SUPERFAMILY PROTEIN"/>
    <property type="match status" value="1"/>
</dbReference>
<dbReference type="InterPro" id="IPR002925">
    <property type="entry name" value="Dienelactn_hydro"/>
</dbReference>
<name>A0A3B0BBK1_9ACTN</name>
<comment type="caution">
    <text evidence="2">The sequence shown here is derived from an EMBL/GenBank/DDBJ whole genome shotgun (WGS) entry which is preliminary data.</text>
</comment>
<reference evidence="2 3" key="1">
    <citation type="journal article" date="2015" name="Antonie Van Leeuwenhoek">
        <title>Streptomyces klenkii sp. nov., isolated from deep marine sediment.</title>
        <authorList>
            <person name="Veyisoglu A."/>
            <person name="Sahin N."/>
        </authorList>
    </citation>
    <scope>NUCLEOTIDE SEQUENCE [LARGE SCALE GENOMIC DNA]</scope>
    <source>
        <strain evidence="2 3">KCTC 29202</strain>
    </source>
</reference>
<proteinExistence type="predicted"/>
<keyword evidence="3" id="KW-1185">Reference proteome</keyword>
<dbReference type="GO" id="GO:0016787">
    <property type="term" value="F:hydrolase activity"/>
    <property type="evidence" value="ECO:0007669"/>
    <property type="project" value="UniProtKB-KW"/>
</dbReference>
<dbReference type="Pfam" id="PF01738">
    <property type="entry name" value="DLH"/>
    <property type="match status" value="1"/>
</dbReference>
<dbReference type="AlphaFoldDB" id="A0A3B0BBK1"/>
<dbReference type="OrthoDB" id="188362at2"/>
<dbReference type="InterPro" id="IPR051049">
    <property type="entry name" value="Dienelactone_hydrolase-like"/>
</dbReference>
<dbReference type="PANTHER" id="PTHR46623">
    <property type="entry name" value="CARBOXYMETHYLENEBUTENOLIDASE-RELATED"/>
    <property type="match status" value="1"/>
</dbReference>
<feature type="domain" description="Dienelactone hydrolase" evidence="1">
    <location>
        <begin position="20"/>
        <end position="241"/>
    </location>
</feature>
<dbReference type="Proteomes" id="UP000270343">
    <property type="component" value="Unassembled WGS sequence"/>
</dbReference>
<dbReference type="RefSeq" id="WP_120757386.1">
    <property type="nucleotide sequence ID" value="NZ_RBAM01000009.1"/>
</dbReference>
<accession>A0A3B0BBK1</accession>